<proteinExistence type="predicted"/>
<dbReference type="AlphaFoldDB" id="A0A2J6PSC9"/>
<organism evidence="1 2">
    <name type="scientific">Hyaloscypha hepaticicola</name>
    <dbReference type="NCBI Taxonomy" id="2082293"/>
    <lineage>
        <taxon>Eukaryota</taxon>
        <taxon>Fungi</taxon>
        <taxon>Dikarya</taxon>
        <taxon>Ascomycota</taxon>
        <taxon>Pezizomycotina</taxon>
        <taxon>Leotiomycetes</taxon>
        <taxon>Helotiales</taxon>
        <taxon>Hyaloscyphaceae</taxon>
        <taxon>Hyaloscypha</taxon>
    </lineage>
</organism>
<evidence type="ECO:0000313" key="2">
    <source>
        <dbReference type="Proteomes" id="UP000235672"/>
    </source>
</evidence>
<name>A0A2J6PSC9_9HELO</name>
<gene>
    <name evidence="1" type="ORF">NA56DRAFT_648943</name>
</gene>
<protein>
    <submittedName>
        <fullName evidence="1">Uncharacterized protein</fullName>
    </submittedName>
</protein>
<dbReference type="EMBL" id="KZ613502">
    <property type="protein sequence ID" value="PMD16911.1"/>
    <property type="molecule type" value="Genomic_DNA"/>
</dbReference>
<accession>A0A2J6PSC9</accession>
<evidence type="ECO:0000313" key="1">
    <source>
        <dbReference type="EMBL" id="PMD16911.1"/>
    </source>
</evidence>
<keyword evidence="2" id="KW-1185">Reference proteome</keyword>
<reference evidence="1 2" key="1">
    <citation type="submission" date="2016-05" db="EMBL/GenBank/DDBJ databases">
        <title>A degradative enzymes factory behind the ericoid mycorrhizal symbiosis.</title>
        <authorList>
            <consortium name="DOE Joint Genome Institute"/>
            <person name="Martino E."/>
            <person name="Morin E."/>
            <person name="Grelet G."/>
            <person name="Kuo A."/>
            <person name="Kohler A."/>
            <person name="Daghino S."/>
            <person name="Barry K."/>
            <person name="Choi C."/>
            <person name="Cichocki N."/>
            <person name="Clum A."/>
            <person name="Copeland A."/>
            <person name="Hainaut M."/>
            <person name="Haridas S."/>
            <person name="Labutti K."/>
            <person name="Lindquist E."/>
            <person name="Lipzen A."/>
            <person name="Khouja H.-R."/>
            <person name="Murat C."/>
            <person name="Ohm R."/>
            <person name="Olson A."/>
            <person name="Spatafora J."/>
            <person name="Veneault-Fourrey C."/>
            <person name="Henrissat B."/>
            <person name="Grigoriev I."/>
            <person name="Martin F."/>
            <person name="Perotto S."/>
        </authorList>
    </citation>
    <scope>NUCLEOTIDE SEQUENCE [LARGE SCALE GENOMIC DNA]</scope>
    <source>
        <strain evidence="1 2">UAMH 7357</strain>
    </source>
</reference>
<sequence>MAVVVIAVKASMIDSTGRTLRVLDSTGEGVSVVNYVTDNFGGETAVDLHSRRFRGCSSCRYIAADFGGEAAINLHNCRF</sequence>
<dbReference type="Proteomes" id="UP000235672">
    <property type="component" value="Unassembled WGS sequence"/>
</dbReference>